<gene>
    <name evidence="2" type="ORF">SAMN05421578_12612</name>
</gene>
<dbReference type="Proteomes" id="UP000186666">
    <property type="component" value="Unassembled WGS sequence"/>
</dbReference>
<proteinExistence type="predicted"/>
<evidence type="ECO:0000313" key="2">
    <source>
        <dbReference type="EMBL" id="SIR64276.1"/>
    </source>
</evidence>
<accession>A0ABY1KD72</accession>
<comment type="caution">
    <text evidence="2">The sequence shown here is derived from an EMBL/GenBank/DDBJ whole genome shotgun (WGS) entry which is preliminary data.</text>
</comment>
<protein>
    <recommendedName>
        <fullName evidence="4">DUF5590 domain-containing protein</fullName>
    </recommendedName>
</protein>
<evidence type="ECO:0000256" key="1">
    <source>
        <dbReference type="SAM" id="Phobius"/>
    </source>
</evidence>
<dbReference type="RefSeq" id="WP_068592179.1">
    <property type="nucleotide sequence ID" value="NZ_FTNK01000026.1"/>
</dbReference>
<evidence type="ECO:0000313" key="3">
    <source>
        <dbReference type="Proteomes" id="UP000186666"/>
    </source>
</evidence>
<name>A0ABY1KD72_9BACL</name>
<keyword evidence="1" id="KW-1133">Transmembrane helix</keyword>
<keyword evidence="3" id="KW-1185">Reference proteome</keyword>
<feature type="transmembrane region" description="Helical" evidence="1">
    <location>
        <begin position="6"/>
        <end position="23"/>
    </location>
</feature>
<dbReference type="EMBL" id="FTNK01000026">
    <property type="protein sequence ID" value="SIR64276.1"/>
    <property type="molecule type" value="Genomic_DNA"/>
</dbReference>
<organism evidence="2 3">
    <name type="scientific">Paenibacillus macquariensis</name>
    <dbReference type="NCBI Taxonomy" id="948756"/>
    <lineage>
        <taxon>Bacteria</taxon>
        <taxon>Bacillati</taxon>
        <taxon>Bacillota</taxon>
        <taxon>Bacilli</taxon>
        <taxon>Bacillales</taxon>
        <taxon>Paenibacillaceae</taxon>
        <taxon>Paenibacillus</taxon>
    </lineage>
</organism>
<keyword evidence="1" id="KW-0812">Transmembrane</keyword>
<reference evidence="2 3" key="1">
    <citation type="submission" date="2017-01" db="EMBL/GenBank/DDBJ databases">
        <authorList>
            <person name="Varghese N."/>
            <person name="Submissions S."/>
        </authorList>
    </citation>
    <scope>NUCLEOTIDE SEQUENCE [LARGE SCALE GENOMIC DNA]</scope>
    <source>
        <strain evidence="2 3">ATCC 23464</strain>
    </source>
</reference>
<keyword evidence="1" id="KW-0472">Membrane</keyword>
<evidence type="ECO:0008006" key="4">
    <source>
        <dbReference type="Google" id="ProtNLM"/>
    </source>
</evidence>
<sequence length="160" mass="19111">MKVINVLVVIVVIVAILLPAYLLKEAKNNFSHKRQYERNWQLKLPSKFKELDQYTNQGGFHGEGIRYTIFKSKEKHFSSILESTSGRKIIKKYSGDTLHDNERDIKKYVENILLRLDVSKDNIPNFNEVYLWQEFNYESDRLVVLYFPNRKLCYFVEELR</sequence>